<protein>
    <submittedName>
        <fullName evidence="2">Uncharacterized protein</fullName>
    </submittedName>
</protein>
<feature type="transmembrane region" description="Helical" evidence="1">
    <location>
        <begin position="62"/>
        <end position="84"/>
    </location>
</feature>
<evidence type="ECO:0000313" key="2">
    <source>
        <dbReference type="EMBL" id="TWI57821.1"/>
    </source>
</evidence>
<evidence type="ECO:0000313" key="3">
    <source>
        <dbReference type="Proteomes" id="UP000315711"/>
    </source>
</evidence>
<proteinExistence type="predicted"/>
<gene>
    <name evidence="2" type="ORF">IQ10_01149</name>
</gene>
<evidence type="ECO:0000256" key="1">
    <source>
        <dbReference type="SAM" id="Phobius"/>
    </source>
</evidence>
<reference evidence="2 3" key="1">
    <citation type="journal article" date="2015" name="Stand. Genomic Sci.">
        <title>Genomic Encyclopedia of Bacterial and Archaeal Type Strains, Phase III: the genomes of soil and plant-associated and newly described type strains.</title>
        <authorList>
            <person name="Whitman W.B."/>
            <person name="Woyke T."/>
            <person name="Klenk H.P."/>
            <person name="Zhou Y."/>
            <person name="Lilburn T.G."/>
            <person name="Beck B.J."/>
            <person name="De Vos P."/>
            <person name="Vandamme P."/>
            <person name="Eisen J.A."/>
            <person name="Garrity G."/>
            <person name="Hugenholtz P."/>
            <person name="Kyrpides N.C."/>
        </authorList>
    </citation>
    <scope>NUCLEOTIDE SEQUENCE [LARGE SCALE GENOMIC DNA]</scope>
    <source>
        <strain evidence="2 3">CGMCC 1.10116</strain>
    </source>
</reference>
<dbReference type="Proteomes" id="UP000315711">
    <property type="component" value="Unassembled WGS sequence"/>
</dbReference>
<organism evidence="2 3">
    <name type="scientific">Halalkalibacter nanhaiisediminis</name>
    <dbReference type="NCBI Taxonomy" id="688079"/>
    <lineage>
        <taxon>Bacteria</taxon>
        <taxon>Bacillati</taxon>
        <taxon>Bacillota</taxon>
        <taxon>Bacilli</taxon>
        <taxon>Bacillales</taxon>
        <taxon>Bacillaceae</taxon>
        <taxon>Halalkalibacter</taxon>
    </lineage>
</organism>
<feature type="transmembrane region" description="Helical" evidence="1">
    <location>
        <begin position="120"/>
        <end position="139"/>
    </location>
</feature>
<sequence length="170" mass="19529">MFMLLIIFLFVFAVGVTIGGLLAAPREPVRPIHFLLFALFFLIMCYIGMIVGMFLSGWISLIILEFVLAILALLFMIATVTRFHPTLGFFHPEDRILVTMLSILFFLMGLEWGLLGFRTFFTITATFVFIVALLVGLFIQQQICQILWRHSYIAFTPLIWLLFVTVLKLL</sequence>
<keyword evidence="3" id="KW-1185">Reference proteome</keyword>
<feature type="transmembrane region" description="Helical" evidence="1">
    <location>
        <begin position="151"/>
        <end position="169"/>
    </location>
</feature>
<comment type="caution">
    <text evidence="2">The sequence shown here is derived from an EMBL/GenBank/DDBJ whole genome shotgun (WGS) entry which is preliminary data.</text>
</comment>
<accession>A0A562QM41</accession>
<dbReference type="RefSeq" id="WP_144449518.1">
    <property type="nucleotide sequence ID" value="NZ_VLKZ01000003.1"/>
</dbReference>
<keyword evidence="1" id="KW-1133">Transmembrane helix</keyword>
<dbReference type="OrthoDB" id="2877576at2"/>
<dbReference type="AlphaFoldDB" id="A0A562QM41"/>
<dbReference type="EMBL" id="VLKZ01000003">
    <property type="protein sequence ID" value="TWI57821.1"/>
    <property type="molecule type" value="Genomic_DNA"/>
</dbReference>
<feature type="transmembrane region" description="Helical" evidence="1">
    <location>
        <begin position="96"/>
        <end position="115"/>
    </location>
</feature>
<keyword evidence="1" id="KW-0472">Membrane</keyword>
<feature type="transmembrane region" description="Helical" evidence="1">
    <location>
        <begin position="33"/>
        <end position="55"/>
    </location>
</feature>
<keyword evidence="1" id="KW-0812">Transmembrane</keyword>
<name>A0A562QM41_9BACI</name>